<reference evidence="1" key="1">
    <citation type="submission" date="2021-02" db="EMBL/GenBank/DDBJ databases">
        <authorList>
            <consortium name="DOE Joint Genome Institute"/>
            <person name="Ahrendt S."/>
            <person name="Looney B.P."/>
            <person name="Miyauchi S."/>
            <person name="Morin E."/>
            <person name="Drula E."/>
            <person name="Courty P.E."/>
            <person name="Chicoki N."/>
            <person name="Fauchery L."/>
            <person name="Kohler A."/>
            <person name="Kuo A."/>
            <person name="Labutti K."/>
            <person name="Pangilinan J."/>
            <person name="Lipzen A."/>
            <person name="Riley R."/>
            <person name="Andreopoulos W."/>
            <person name="He G."/>
            <person name="Johnson J."/>
            <person name="Barry K.W."/>
            <person name="Grigoriev I.V."/>
            <person name="Nagy L."/>
            <person name="Hibbett D."/>
            <person name="Henrissat B."/>
            <person name="Matheny P.B."/>
            <person name="Labbe J."/>
            <person name="Martin F."/>
        </authorList>
    </citation>
    <scope>NUCLEOTIDE SEQUENCE</scope>
    <source>
        <strain evidence="1">EC-137</strain>
    </source>
</reference>
<dbReference type="EMBL" id="MU273842">
    <property type="protein sequence ID" value="KAI0027771.1"/>
    <property type="molecule type" value="Genomic_DNA"/>
</dbReference>
<comment type="caution">
    <text evidence="1">The sequence shown here is derived from an EMBL/GenBank/DDBJ whole genome shotgun (WGS) entry which is preliminary data.</text>
</comment>
<name>A0ACB8Q972_9AGAM</name>
<gene>
    <name evidence="1" type="ORF">K488DRAFT_15894</name>
</gene>
<evidence type="ECO:0000313" key="2">
    <source>
        <dbReference type="Proteomes" id="UP000814128"/>
    </source>
</evidence>
<evidence type="ECO:0000313" key="1">
    <source>
        <dbReference type="EMBL" id="KAI0027771.1"/>
    </source>
</evidence>
<sequence length="87" mass="10054">LSAEEWDAIKLVTGWLHSFHKATTRMSTARAVTLSIVHLVFRQLQDELVHALTSLLLSTPPILWRGLLNAHRKLSDYYLKYDTSPFY</sequence>
<protein>
    <submittedName>
        <fullName evidence="1">Uncharacterized protein</fullName>
    </submittedName>
</protein>
<dbReference type="Proteomes" id="UP000814128">
    <property type="component" value="Unassembled WGS sequence"/>
</dbReference>
<proteinExistence type="predicted"/>
<keyword evidence="2" id="KW-1185">Reference proteome</keyword>
<feature type="non-terminal residue" evidence="1">
    <location>
        <position position="1"/>
    </location>
</feature>
<accession>A0ACB8Q972</accession>
<feature type="non-terminal residue" evidence="1">
    <location>
        <position position="87"/>
    </location>
</feature>
<reference evidence="1" key="2">
    <citation type="journal article" date="2022" name="New Phytol.">
        <title>Evolutionary transition to the ectomycorrhizal habit in the genomes of a hyperdiverse lineage of mushroom-forming fungi.</title>
        <authorList>
            <person name="Looney B."/>
            <person name="Miyauchi S."/>
            <person name="Morin E."/>
            <person name="Drula E."/>
            <person name="Courty P.E."/>
            <person name="Kohler A."/>
            <person name="Kuo A."/>
            <person name="LaButti K."/>
            <person name="Pangilinan J."/>
            <person name="Lipzen A."/>
            <person name="Riley R."/>
            <person name="Andreopoulos W."/>
            <person name="He G."/>
            <person name="Johnson J."/>
            <person name="Nolan M."/>
            <person name="Tritt A."/>
            <person name="Barry K.W."/>
            <person name="Grigoriev I.V."/>
            <person name="Nagy L.G."/>
            <person name="Hibbett D."/>
            <person name="Henrissat B."/>
            <person name="Matheny P.B."/>
            <person name="Labbe J."/>
            <person name="Martin F.M."/>
        </authorList>
    </citation>
    <scope>NUCLEOTIDE SEQUENCE</scope>
    <source>
        <strain evidence="1">EC-137</strain>
    </source>
</reference>
<organism evidence="1 2">
    <name type="scientific">Vararia minispora EC-137</name>
    <dbReference type="NCBI Taxonomy" id="1314806"/>
    <lineage>
        <taxon>Eukaryota</taxon>
        <taxon>Fungi</taxon>
        <taxon>Dikarya</taxon>
        <taxon>Basidiomycota</taxon>
        <taxon>Agaricomycotina</taxon>
        <taxon>Agaricomycetes</taxon>
        <taxon>Russulales</taxon>
        <taxon>Lachnocladiaceae</taxon>
        <taxon>Vararia</taxon>
    </lineage>
</organism>